<reference evidence="2" key="1">
    <citation type="journal article" date="2021" name="PeerJ">
        <title>Extensive microbial diversity within the chicken gut microbiome revealed by metagenomics and culture.</title>
        <authorList>
            <person name="Gilroy R."/>
            <person name="Ravi A."/>
            <person name="Getino M."/>
            <person name="Pursley I."/>
            <person name="Horton D.L."/>
            <person name="Alikhan N.F."/>
            <person name="Baker D."/>
            <person name="Gharbi K."/>
            <person name="Hall N."/>
            <person name="Watson M."/>
            <person name="Adriaenssens E.M."/>
            <person name="Foster-Nyarko E."/>
            <person name="Jarju S."/>
            <person name="Secka A."/>
            <person name="Antonio M."/>
            <person name="Oren A."/>
            <person name="Chaudhuri R.R."/>
            <person name="La Ragione R."/>
            <person name="Hildebrand F."/>
            <person name="Pallen M.J."/>
        </authorList>
    </citation>
    <scope>NUCLEOTIDE SEQUENCE</scope>
    <source>
        <strain evidence="2">ChiHjej12B11-24981</strain>
    </source>
</reference>
<dbReference type="GO" id="GO:0004853">
    <property type="term" value="F:uroporphyrinogen decarboxylase activity"/>
    <property type="evidence" value="ECO:0007669"/>
    <property type="project" value="InterPro"/>
</dbReference>
<dbReference type="AlphaFoldDB" id="A0A9D2A5G4"/>
<dbReference type="Gene3D" id="3.20.20.210">
    <property type="match status" value="1"/>
</dbReference>
<dbReference type="SUPFAM" id="SSF51726">
    <property type="entry name" value="UROD/MetE-like"/>
    <property type="match status" value="1"/>
</dbReference>
<protein>
    <submittedName>
        <fullName evidence="2">Uroporphyrinogen decarboxylase family protein</fullName>
    </submittedName>
</protein>
<dbReference type="CDD" id="cd03465">
    <property type="entry name" value="URO-D_like"/>
    <property type="match status" value="1"/>
</dbReference>
<dbReference type="PANTHER" id="PTHR47099">
    <property type="entry name" value="METHYLCOBAMIDE:COM METHYLTRANSFERASE MTBA"/>
    <property type="match status" value="1"/>
</dbReference>
<dbReference type="PANTHER" id="PTHR47099:SF1">
    <property type="entry name" value="METHYLCOBAMIDE:COM METHYLTRANSFERASE MTBA"/>
    <property type="match status" value="1"/>
</dbReference>
<evidence type="ECO:0000313" key="3">
    <source>
        <dbReference type="Proteomes" id="UP000824023"/>
    </source>
</evidence>
<evidence type="ECO:0000313" key="2">
    <source>
        <dbReference type="EMBL" id="HIZ01679.1"/>
    </source>
</evidence>
<reference evidence="2" key="2">
    <citation type="submission" date="2021-04" db="EMBL/GenBank/DDBJ databases">
        <authorList>
            <person name="Gilroy R."/>
        </authorList>
    </citation>
    <scope>NUCLEOTIDE SEQUENCE</scope>
    <source>
        <strain evidence="2">ChiHjej12B11-24981</strain>
    </source>
</reference>
<feature type="domain" description="Uroporphyrinogen decarboxylase (URO-D)" evidence="1">
    <location>
        <begin position="29"/>
        <end position="329"/>
    </location>
</feature>
<gene>
    <name evidence="2" type="ORF">H9819_05405</name>
</gene>
<dbReference type="GO" id="GO:0006779">
    <property type="term" value="P:porphyrin-containing compound biosynthetic process"/>
    <property type="evidence" value="ECO:0007669"/>
    <property type="project" value="InterPro"/>
</dbReference>
<accession>A0A9D2A5G4</accession>
<comment type="caution">
    <text evidence="2">The sequence shown here is derived from an EMBL/GenBank/DDBJ whole genome shotgun (WGS) entry which is preliminary data.</text>
</comment>
<dbReference type="Pfam" id="PF01208">
    <property type="entry name" value="URO-D"/>
    <property type="match status" value="1"/>
</dbReference>
<dbReference type="InterPro" id="IPR052024">
    <property type="entry name" value="Methanogen_methyltrans"/>
</dbReference>
<name>A0A9D2A5G4_9BACE</name>
<dbReference type="InterPro" id="IPR038071">
    <property type="entry name" value="UROD/MetE-like_sf"/>
</dbReference>
<organism evidence="2 3">
    <name type="scientific">Candidatus Bacteroides merdipullorum</name>
    <dbReference type="NCBI Taxonomy" id="2838474"/>
    <lineage>
        <taxon>Bacteria</taxon>
        <taxon>Pseudomonadati</taxon>
        <taxon>Bacteroidota</taxon>
        <taxon>Bacteroidia</taxon>
        <taxon>Bacteroidales</taxon>
        <taxon>Bacteroidaceae</taxon>
        <taxon>Bacteroides</taxon>
    </lineage>
</organism>
<sequence length="333" mass="35972">MKDLVYKILQSKQRIALPFITHPGIEDIGKHVVDAVTDGEVHFQAIKAVADKYKSAAATVIMDLTVEAEAFGSSIAFPENELPNILGHLLDDCPSSVEALSVPEITSGRVPEYLKANELAVRNITDRPVLAGCIGPFSLAGRLYGMSEIMVAIYLFPETIHLLLDKCTTFILNYCSKLKELGVEGVIMAEPAAGLLSNEDCLSFSTVYVRRVVEELQDDSFGIVLHNCGNKGQCTQAMVDSGAVGLHFGNAINMLDALEACPVDRLVMGNLDPVGIFQQATAGDVYDAAMELLKETGKYKNFVISSGCDIPPCTPVANLEAFFSAIDDYNACR</sequence>
<dbReference type="Proteomes" id="UP000824023">
    <property type="component" value="Unassembled WGS sequence"/>
</dbReference>
<dbReference type="EMBL" id="DXCK01000074">
    <property type="protein sequence ID" value="HIZ01679.1"/>
    <property type="molecule type" value="Genomic_DNA"/>
</dbReference>
<dbReference type="InterPro" id="IPR000257">
    <property type="entry name" value="Uroporphyrinogen_deCOase"/>
</dbReference>
<evidence type="ECO:0000259" key="1">
    <source>
        <dbReference type="Pfam" id="PF01208"/>
    </source>
</evidence>
<proteinExistence type="predicted"/>